<dbReference type="PANTHER" id="PTHR12526">
    <property type="entry name" value="GLYCOSYLTRANSFERASE"/>
    <property type="match status" value="1"/>
</dbReference>
<reference evidence="3 4" key="1">
    <citation type="journal article" date="2007" name="Int. J. Syst. Evol. Microbiol.">
        <title>Paenibacillus ginsengarvi sp. nov., isolated from soil from ginseng cultivation.</title>
        <authorList>
            <person name="Yoon M.H."/>
            <person name="Ten L.N."/>
            <person name="Im W.T."/>
        </authorList>
    </citation>
    <scope>NUCLEOTIDE SEQUENCE [LARGE SCALE GENOMIC DNA]</scope>
    <source>
        <strain evidence="3 4">KCTC 13059</strain>
    </source>
</reference>
<dbReference type="Pfam" id="PF13439">
    <property type="entry name" value="Glyco_transf_4"/>
    <property type="match status" value="1"/>
</dbReference>
<name>A0A3B0CMN6_9BACL</name>
<dbReference type="Proteomes" id="UP000282311">
    <property type="component" value="Unassembled WGS sequence"/>
</dbReference>
<dbReference type="PANTHER" id="PTHR12526:SF630">
    <property type="entry name" value="GLYCOSYLTRANSFERASE"/>
    <property type="match status" value="1"/>
</dbReference>
<evidence type="ECO:0000313" key="3">
    <source>
        <dbReference type="EMBL" id="RKN85657.1"/>
    </source>
</evidence>
<dbReference type="EMBL" id="RBAH01000004">
    <property type="protein sequence ID" value="RKN85657.1"/>
    <property type="molecule type" value="Genomic_DNA"/>
</dbReference>
<evidence type="ECO:0000259" key="1">
    <source>
        <dbReference type="Pfam" id="PF00534"/>
    </source>
</evidence>
<dbReference type="Pfam" id="PF00534">
    <property type="entry name" value="Glycos_transf_1"/>
    <property type="match status" value="1"/>
</dbReference>
<dbReference type="RefSeq" id="WP_120746679.1">
    <property type="nucleotide sequence ID" value="NZ_RBAH01000004.1"/>
</dbReference>
<gene>
    <name evidence="3" type="ORF">D7M11_08245</name>
</gene>
<feature type="domain" description="Glycosyltransferase subfamily 4-like N-terminal" evidence="2">
    <location>
        <begin position="15"/>
        <end position="172"/>
    </location>
</feature>
<sequence>MKKKIMLVVPSLRGGGAERVMLTLLKHLDRERFDLHLAVVSKEGPYIKDIPEDVTVHDLKSKRVRNSFLPFLRLVWSVKPDTMMSTLGHLNIFLVALKPFFPGNLKLLVREGSIASQSLQGKSKIWSFLYKTFYKKADKIVCQSVYMMEDLRKNFAIPSEKMVQIYNPVDIEAIWEKAESSANPYKTKVGTNIVAIGRLNPVKGFDRLIEAVPDLLKMKSDARLWIIGGGAGEEDLIKLRNRLGLQEHVVFAGFQDNPFVWLKHADLFVLSSYYEGLPNALLEAITIGCPVITIENAGGAGEIMQLTHQSDRVQKRFAWSEEWFVKPGPQVFKSLGDNFGLNSIIAKYSKILEE</sequence>
<evidence type="ECO:0000259" key="2">
    <source>
        <dbReference type="Pfam" id="PF13439"/>
    </source>
</evidence>
<dbReference type="Gene3D" id="3.40.50.2000">
    <property type="entry name" value="Glycogen Phosphorylase B"/>
    <property type="match status" value="2"/>
</dbReference>
<dbReference type="SUPFAM" id="SSF53756">
    <property type="entry name" value="UDP-Glycosyltransferase/glycogen phosphorylase"/>
    <property type="match status" value="1"/>
</dbReference>
<dbReference type="AlphaFoldDB" id="A0A3B0CMN6"/>
<dbReference type="OrthoDB" id="9787617at2"/>
<keyword evidence="3" id="KW-0808">Transferase</keyword>
<accession>A0A3B0CMN6</accession>
<evidence type="ECO:0000313" key="4">
    <source>
        <dbReference type="Proteomes" id="UP000282311"/>
    </source>
</evidence>
<comment type="caution">
    <text evidence="3">The sequence shown here is derived from an EMBL/GenBank/DDBJ whole genome shotgun (WGS) entry which is preliminary data.</text>
</comment>
<feature type="domain" description="Glycosyl transferase family 1" evidence="1">
    <location>
        <begin position="193"/>
        <end position="304"/>
    </location>
</feature>
<proteinExistence type="predicted"/>
<keyword evidence="4" id="KW-1185">Reference proteome</keyword>
<protein>
    <submittedName>
        <fullName evidence="3">Glycosyltransferase</fullName>
    </submittedName>
</protein>
<dbReference type="InterPro" id="IPR028098">
    <property type="entry name" value="Glyco_trans_4-like_N"/>
</dbReference>
<dbReference type="InterPro" id="IPR001296">
    <property type="entry name" value="Glyco_trans_1"/>
</dbReference>
<organism evidence="3 4">
    <name type="scientific">Paenibacillus ginsengarvi</name>
    <dbReference type="NCBI Taxonomy" id="400777"/>
    <lineage>
        <taxon>Bacteria</taxon>
        <taxon>Bacillati</taxon>
        <taxon>Bacillota</taxon>
        <taxon>Bacilli</taxon>
        <taxon>Bacillales</taxon>
        <taxon>Paenibacillaceae</taxon>
        <taxon>Paenibacillus</taxon>
    </lineage>
</organism>
<dbReference type="GO" id="GO:0016757">
    <property type="term" value="F:glycosyltransferase activity"/>
    <property type="evidence" value="ECO:0007669"/>
    <property type="project" value="InterPro"/>
</dbReference>
<dbReference type="CDD" id="cd03811">
    <property type="entry name" value="GT4_GT28_WabH-like"/>
    <property type="match status" value="1"/>
</dbReference>